<dbReference type="EMBL" id="LHUQ01000088">
    <property type="protein sequence ID" value="KON62647.1"/>
    <property type="molecule type" value="Genomic_DNA"/>
</dbReference>
<dbReference type="Gene3D" id="2.60.40.1120">
    <property type="entry name" value="Carboxypeptidase-like, regulatory domain"/>
    <property type="match status" value="1"/>
</dbReference>
<dbReference type="SUPFAM" id="SSF49464">
    <property type="entry name" value="Carboxypeptidase regulatory domain-like"/>
    <property type="match status" value="1"/>
</dbReference>
<dbReference type="STRING" id="33995.KOEU_38640"/>
<reference evidence="4" key="1">
    <citation type="submission" date="2015-08" db="EMBL/GenBank/DDBJ databases">
        <title>Draft genome sequence of Komagataeibacter europaeus CECT 8546 a cellulose producer strain from vinegar produced by the traditional method.</title>
        <authorList>
            <person name="Poehlein A."/>
            <person name="Valera M.J."/>
            <person name="Haack F.S."/>
            <person name="Mas A."/>
            <person name="Daniel R."/>
            <person name="Streit W.R."/>
            <person name="Mateo E."/>
        </authorList>
    </citation>
    <scope>NUCLEOTIDE SEQUENCE [LARGE SCALE GENOMIC DNA]</scope>
    <source>
        <strain evidence="4">CECT 8546</strain>
    </source>
</reference>
<accession>A0A0M0EBI8</accession>
<comment type="caution">
    <text evidence="4">The sequence shown here is derived from an EMBL/GenBank/DDBJ whole genome shotgun (WGS) entry which is preliminary data.</text>
</comment>
<dbReference type="InterPro" id="IPR058008">
    <property type="entry name" value="Gp26_C"/>
</dbReference>
<evidence type="ECO:0000259" key="3">
    <source>
        <dbReference type="Pfam" id="PF25670"/>
    </source>
</evidence>
<feature type="compositionally biased region" description="Acidic residues" evidence="1">
    <location>
        <begin position="475"/>
        <end position="486"/>
    </location>
</feature>
<dbReference type="PATRIC" id="fig|33995.3.peg.4272"/>
<dbReference type="InterPro" id="IPR013609">
    <property type="entry name" value="Stf-like_N"/>
</dbReference>
<feature type="region of interest" description="Disordered" evidence="1">
    <location>
        <begin position="473"/>
        <end position="494"/>
    </location>
</feature>
<organism evidence="4 5">
    <name type="scientific">Komagataeibacter europaeus</name>
    <name type="common">Gluconacetobacter europaeus</name>
    <dbReference type="NCBI Taxonomy" id="33995"/>
    <lineage>
        <taxon>Bacteria</taxon>
        <taxon>Pseudomonadati</taxon>
        <taxon>Pseudomonadota</taxon>
        <taxon>Alphaproteobacteria</taxon>
        <taxon>Acetobacterales</taxon>
        <taxon>Acetobacteraceae</taxon>
        <taxon>Komagataeibacter</taxon>
    </lineage>
</organism>
<dbReference type="Pfam" id="PF25670">
    <property type="entry name" value="Phage_tail_C_2"/>
    <property type="match status" value="1"/>
</dbReference>
<dbReference type="AlphaFoldDB" id="A0A0M0EBI8"/>
<name>A0A0M0EBI8_KOMEU</name>
<sequence>MTLIRGILKGPYSNPLSDVAITMRAQKTTHSVLTLSSSVSVTDIDGKYSLTVEPGEYDVLLSTHGTSAVSIGSIKVNIDSLPGTLNDFLLKPNESDITPEVIQIVDRMRVDAAVSAAAAKLSEQNAADSVKPVVDAGFGSGPIHKDDAFAKDNKSSIQRYTVATKNRPGNVSGAVMSLPIDGGPSCAYFSIAVGRQSWVGSSATTSPGVITWSRLFSDIDKPTVEDIPNLKDWGLTKAVTAANRGDFNSQMKSRRGFVATDPLGNPFKDTGTYFLDTRSWAITQDETNDSYRTVQTCFGYGVNGSQLGKIALRGWNGTTFSNWTWMWSEANTTVDVNGFIKKASPIVKVFGDGTCELNTESQGVTTKRISVGVYLISGTLGFNADAGWGGATGGIEIPLDINKRAQIWVDFKVLANGDIELHTYHREHQDGPIFARNVIERVSDGDPIDIPDGRWVDLRVEMPEVELVIDPAEANADEYNELDNQQEPEGTYPQ</sequence>
<dbReference type="InterPro" id="IPR008969">
    <property type="entry name" value="CarboxyPept-like_regulatory"/>
</dbReference>
<evidence type="ECO:0000259" key="2">
    <source>
        <dbReference type="Pfam" id="PF08400"/>
    </source>
</evidence>
<keyword evidence="5" id="KW-1185">Reference proteome</keyword>
<gene>
    <name evidence="4" type="ORF">KOEU_38640</name>
</gene>
<evidence type="ECO:0000313" key="5">
    <source>
        <dbReference type="Proteomes" id="UP000037566"/>
    </source>
</evidence>
<feature type="domain" description="Lambda-like tail fibre protein N-terminal" evidence="2">
    <location>
        <begin position="3"/>
        <end position="129"/>
    </location>
</feature>
<evidence type="ECO:0000313" key="4">
    <source>
        <dbReference type="EMBL" id="KON62647.1"/>
    </source>
</evidence>
<dbReference type="OrthoDB" id="564699at2"/>
<dbReference type="Pfam" id="PF08400">
    <property type="entry name" value="phage_tail_N"/>
    <property type="match status" value="1"/>
</dbReference>
<feature type="domain" description="Phage tail protein C-terminal" evidence="3">
    <location>
        <begin position="331"/>
        <end position="464"/>
    </location>
</feature>
<evidence type="ECO:0000256" key="1">
    <source>
        <dbReference type="SAM" id="MobiDB-lite"/>
    </source>
</evidence>
<dbReference type="Proteomes" id="UP000037566">
    <property type="component" value="Unassembled WGS sequence"/>
</dbReference>
<protein>
    <submittedName>
        <fullName evidence="4">Uncharacterized protein</fullName>
    </submittedName>
</protein>
<proteinExistence type="predicted"/>